<organism evidence="2 3">
    <name type="scientific">Meloidogyne enterolobii</name>
    <name type="common">Root-knot nematode worm</name>
    <name type="synonym">Meloidogyne mayaguensis</name>
    <dbReference type="NCBI Taxonomy" id="390850"/>
    <lineage>
        <taxon>Eukaryota</taxon>
        <taxon>Metazoa</taxon>
        <taxon>Ecdysozoa</taxon>
        <taxon>Nematoda</taxon>
        <taxon>Chromadorea</taxon>
        <taxon>Rhabditida</taxon>
        <taxon>Tylenchina</taxon>
        <taxon>Tylenchomorpha</taxon>
        <taxon>Tylenchoidea</taxon>
        <taxon>Meloidogynidae</taxon>
        <taxon>Meloidogyninae</taxon>
        <taxon>Meloidogyne</taxon>
    </lineage>
</organism>
<gene>
    <name evidence="2" type="ORF">MENT_LOCUS48272</name>
</gene>
<evidence type="ECO:0000313" key="3">
    <source>
        <dbReference type="Proteomes" id="UP000580250"/>
    </source>
</evidence>
<proteinExistence type="predicted"/>
<accession>A0A6V7X7D4</accession>
<evidence type="ECO:0000259" key="1">
    <source>
        <dbReference type="Pfam" id="PF11704"/>
    </source>
</evidence>
<reference evidence="2 3" key="1">
    <citation type="submission" date="2020-08" db="EMBL/GenBank/DDBJ databases">
        <authorList>
            <person name="Koutsovoulos G."/>
            <person name="Danchin GJ E."/>
        </authorList>
    </citation>
    <scope>NUCLEOTIDE SEQUENCE [LARGE SCALE GENOMIC DNA]</scope>
</reference>
<name>A0A6V7X7D4_MELEN</name>
<dbReference type="InterPro" id="IPR037520">
    <property type="entry name" value="Folliculin/SMCR8_longin"/>
</dbReference>
<dbReference type="OrthoDB" id="5599713at2759"/>
<sequence length="96" mass="11530">MDKLLLLRHYDFLTNSLCSIVSKLQEITNTFFIYEQAQDSELRLASNVKNAHWLPHQFYPRQYAVDTSRSLKIITNDENIFTLLHRLFYLPFFFLI</sequence>
<dbReference type="Proteomes" id="UP000580250">
    <property type="component" value="Unassembled WGS sequence"/>
</dbReference>
<dbReference type="Pfam" id="PF11704">
    <property type="entry name" value="Folliculin"/>
    <property type="match status" value="1"/>
</dbReference>
<dbReference type="EMBL" id="CAJEWN010001188">
    <property type="protein sequence ID" value="CAD2195204.1"/>
    <property type="molecule type" value="Genomic_DNA"/>
</dbReference>
<feature type="domain" description="Folliculin/SMCR8 longin" evidence="1">
    <location>
        <begin position="2"/>
        <end position="88"/>
    </location>
</feature>
<protein>
    <recommendedName>
        <fullName evidence="1">Folliculin/SMCR8 longin domain-containing protein</fullName>
    </recommendedName>
</protein>
<dbReference type="GO" id="GO:0005096">
    <property type="term" value="F:GTPase activator activity"/>
    <property type="evidence" value="ECO:0007669"/>
    <property type="project" value="InterPro"/>
</dbReference>
<comment type="caution">
    <text evidence="2">The sequence shown here is derived from an EMBL/GenBank/DDBJ whole genome shotgun (WGS) entry which is preliminary data.</text>
</comment>
<dbReference type="AlphaFoldDB" id="A0A6V7X7D4"/>
<evidence type="ECO:0000313" key="2">
    <source>
        <dbReference type="EMBL" id="CAD2195204.1"/>
    </source>
</evidence>